<evidence type="ECO:0000313" key="5">
    <source>
        <dbReference type="EMBL" id="UGS27364.1"/>
    </source>
</evidence>
<evidence type="ECO:0000256" key="1">
    <source>
        <dbReference type="ARBA" id="ARBA00001946"/>
    </source>
</evidence>
<reference evidence="5 6" key="1">
    <citation type="submission" date="2023-01" db="EMBL/GenBank/DDBJ databases">
        <title>Characterization of estradiol degrading bacteria Microbacterium sp. MZT7 and reveal degrading genes through genome analysis.</title>
        <authorList>
            <person name="Hao P."/>
            <person name="Gao Y."/>
        </authorList>
    </citation>
    <scope>NUCLEOTIDE SEQUENCE [LARGE SCALE GENOMIC DNA]</scope>
    <source>
        <strain evidence="5 6">MZT7</strain>
    </source>
</reference>
<dbReference type="EMBL" id="CP082781">
    <property type="protein sequence ID" value="UGS27364.1"/>
    <property type="molecule type" value="Genomic_DNA"/>
</dbReference>
<gene>
    <name evidence="5" type="ORF">K8F61_03930</name>
</gene>
<proteinExistence type="predicted"/>
<evidence type="ECO:0000256" key="3">
    <source>
        <dbReference type="ARBA" id="ARBA00022842"/>
    </source>
</evidence>
<dbReference type="SUPFAM" id="SSF51621">
    <property type="entry name" value="Phosphoenolpyruvate/pyruvate domain"/>
    <property type="match status" value="1"/>
</dbReference>
<dbReference type="GO" id="GO:0016829">
    <property type="term" value="F:lyase activity"/>
    <property type="evidence" value="ECO:0007669"/>
    <property type="project" value="UniProtKB-KW"/>
</dbReference>
<evidence type="ECO:0000259" key="4">
    <source>
        <dbReference type="Pfam" id="PF03328"/>
    </source>
</evidence>
<feature type="domain" description="HpcH/HpaI aldolase/citrate lyase" evidence="4">
    <location>
        <begin position="11"/>
        <end position="211"/>
    </location>
</feature>
<organism evidence="5 6">
    <name type="scientific">Microbacterium resistens</name>
    <dbReference type="NCBI Taxonomy" id="156977"/>
    <lineage>
        <taxon>Bacteria</taxon>
        <taxon>Bacillati</taxon>
        <taxon>Actinomycetota</taxon>
        <taxon>Actinomycetes</taxon>
        <taxon>Micrococcales</taxon>
        <taxon>Microbacteriaceae</taxon>
        <taxon>Microbacterium</taxon>
    </lineage>
</organism>
<dbReference type="InterPro" id="IPR005000">
    <property type="entry name" value="Aldolase/citrate-lyase_domain"/>
</dbReference>
<name>A0ABY3RWV6_9MICO</name>
<dbReference type="PANTHER" id="PTHR32308:SF10">
    <property type="entry name" value="CITRATE LYASE SUBUNIT BETA"/>
    <property type="match status" value="1"/>
</dbReference>
<dbReference type="PIRSF" id="PIRSF015582">
    <property type="entry name" value="Cit_lyase_B"/>
    <property type="match status" value="1"/>
</dbReference>
<accession>A0ABY3RWV6</accession>
<dbReference type="InterPro" id="IPR015813">
    <property type="entry name" value="Pyrv/PenolPyrv_kinase-like_dom"/>
</dbReference>
<evidence type="ECO:0000256" key="2">
    <source>
        <dbReference type="ARBA" id="ARBA00022723"/>
    </source>
</evidence>
<dbReference type="PANTHER" id="PTHR32308">
    <property type="entry name" value="LYASE BETA SUBUNIT, PUTATIVE (AFU_ORTHOLOGUE AFUA_4G13030)-RELATED"/>
    <property type="match status" value="1"/>
</dbReference>
<keyword evidence="5" id="KW-0456">Lyase</keyword>
<dbReference type="RefSeq" id="WP_231820748.1">
    <property type="nucleotide sequence ID" value="NZ_CP082781.1"/>
</dbReference>
<evidence type="ECO:0000313" key="6">
    <source>
        <dbReference type="Proteomes" id="UP001199642"/>
    </source>
</evidence>
<keyword evidence="6" id="KW-1185">Reference proteome</keyword>
<dbReference type="InterPro" id="IPR011206">
    <property type="entry name" value="Citrate_lyase_beta/mcl1/mcl2"/>
</dbReference>
<dbReference type="InterPro" id="IPR040442">
    <property type="entry name" value="Pyrv_kinase-like_dom_sf"/>
</dbReference>
<keyword evidence="3" id="KW-0460">Magnesium</keyword>
<comment type="cofactor">
    <cofactor evidence="1">
        <name>Mg(2+)</name>
        <dbReference type="ChEBI" id="CHEBI:18420"/>
    </cofactor>
</comment>
<dbReference type="Gene3D" id="3.20.20.60">
    <property type="entry name" value="Phosphoenolpyruvate-binding domains"/>
    <property type="match status" value="1"/>
</dbReference>
<keyword evidence="2" id="KW-0479">Metal-binding</keyword>
<sequence length="267" mass="28465">MKTLDLGPALLFCPADRPERFAGAREKADAVILDLEDAVLPEAKAQARRNIASAVQEADRVIVRVNAPGTADFAEDLAMLADTPVRTVMVAKAEDPAALDALGDRDLIALCETARGVVRAAELASHPRVAALMWGAEDLVASLGGTSSRRADGRYRDVAREARSRVLLAAGAHGAAAIDAVHLDIADDEGLAREAEDAAASGFRATACIHPRQVPVIRAAYRPDEETVAWARAVLAEAADQRGVFRFQGRMVDEPVLRHARSVLARI</sequence>
<dbReference type="Proteomes" id="UP001199642">
    <property type="component" value="Chromosome"/>
</dbReference>
<dbReference type="Pfam" id="PF03328">
    <property type="entry name" value="HpcH_HpaI"/>
    <property type="match status" value="1"/>
</dbReference>
<protein>
    <submittedName>
        <fullName evidence="5">CoA ester lyase</fullName>
    </submittedName>
</protein>